<feature type="compositionally biased region" description="Pro residues" evidence="5">
    <location>
        <begin position="152"/>
        <end position="165"/>
    </location>
</feature>
<evidence type="ECO:0000256" key="5">
    <source>
        <dbReference type="SAM" id="MobiDB-lite"/>
    </source>
</evidence>
<name>D8QI62_SCHCM</name>
<protein>
    <recommendedName>
        <fullName evidence="6">C2H2-type domain-containing protein</fullName>
    </recommendedName>
</protein>
<keyword evidence="2 4" id="KW-0863">Zinc-finger</keyword>
<dbReference type="PANTHER" id="PTHR23235:SF120">
    <property type="entry name" value="KRUPPEL-LIKE FACTOR 15"/>
    <property type="match status" value="1"/>
</dbReference>
<dbReference type="SMART" id="SM00355">
    <property type="entry name" value="ZnF_C2H2"/>
    <property type="match status" value="2"/>
</dbReference>
<gene>
    <name evidence="7" type="ORF">SCHCODRAFT_113591</name>
</gene>
<dbReference type="PROSITE" id="PS50157">
    <property type="entry name" value="ZINC_FINGER_C2H2_2"/>
    <property type="match status" value="1"/>
</dbReference>
<dbReference type="SUPFAM" id="SSF57667">
    <property type="entry name" value="beta-beta-alpha zinc fingers"/>
    <property type="match status" value="1"/>
</dbReference>
<feature type="region of interest" description="Disordered" evidence="5">
    <location>
        <begin position="22"/>
        <end position="171"/>
    </location>
</feature>
<dbReference type="PANTHER" id="PTHR23235">
    <property type="entry name" value="KRUEPPEL-LIKE TRANSCRIPTION FACTOR"/>
    <property type="match status" value="1"/>
</dbReference>
<dbReference type="AlphaFoldDB" id="D8QI62"/>
<dbReference type="GO" id="GO:0000978">
    <property type="term" value="F:RNA polymerase II cis-regulatory region sequence-specific DNA binding"/>
    <property type="evidence" value="ECO:0007669"/>
    <property type="project" value="TreeGrafter"/>
</dbReference>
<sequence length="411" mass="44446">MAHYVAPETPYEQHLAINIRTATPPCNDTESAWYGKPTQPGPLSPITDADSSTSDAAGPTYSPVDSLAPAMPNVSFAPAPDWLSPHSLDPRLPGPSARRNRSVSDPPPCSPQDNYPPMGRARASTVTNRIPFPEPQIPGSSLRSDAHNAPYLPNPSYPTMGPSPYPSLRQQPQQSMAYANLGGLYYPPDDDLTPTNLYPESSAMPSRTGVSSSAYGILPSNDAMTPTFDNYAHYPNVATPSPMPPWNMDVPAPSVVPPSSELDVDGVAQTTTWFSRFDLSSRSSSASSMRQPAPSAHGYNDSAAYAGGASSSSGLVEGPSRTATKVERGQIGTEAMTRKSDQRRKHDAKFHCPKPGCLKSFTRSHNLRNHLRSHEQKKAFPCPMCALRFNNPGVRDYHKKRCRGAASREID</sequence>
<dbReference type="GO" id="GO:0000981">
    <property type="term" value="F:DNA-binding transcription factor activity, RNA polymerase II-specific"/>
    <property type="evidence" value="ECO:0007669"/>
    <property type="project" value="TreeGrafter"/>
</dbReference>
<dbReference type="EMBL" id="GL377313">
    <property type="protein sequence ID" value="EFI92351.1"/>
    <property type="molecule type" value="Genomic_DNA"/>
</dbReference>
<dbReference type="GeneID" id="9593820"/>
<dbReference type="KEGG" id="scm:SCHCO_02519062"/>
<keyword evidence="3" id="KW-0862">Zinc</keyword>
<dbReference type="Gene3D" id="3.30.160.60">
    <property type="entry name" value="Classic Zinc Finger"/>
    <property type="match status" value="1"/>
</dbReference>
<keyword evidence="1" id="KW-0479">Metal-binding</keyword>
<evidence type="ECO:0000259" key="6">
    <source>
        <dbReference type="PROSITE" id="PS50157"/>
    </source>
</evidence>
<organism evidence="8">
    <name type="scientific">Schizophyllum commune (strain H4-8 / FGSC 9210)</name>
    <name type="common">Split gill fungus</name>
    <dbReference type="NCBI Taxonomy" id="578458"/>
    <lineage>
        <taxon>Eukaryota</taxon>
        <taxon>Fungi</taxon>
        <taxon>Dikarya</taxon>
        <taxon>Basidiomycota</taxon>
        <taxon>Agaricomycotina</taxon>
        <taxon>Agaricomycetes</taxon>
        <taxon>Agaricomycetidae</taxon>
        <taxon>Agaricales</taxon>
        <taxon>Schizophyllaceae</taxon>
        <taxon>Schizophyllum</taxon>
    </lineage>
</organism>
<reference evidence="7 8" key="1">
    <citation type="journal article" date="2010" name="Nat. Biotechnol.">
        <title>Genome sequence of the model mushroom Schizophyllum commune.</title>
        <authorList>
            <person name="Ohm R.A."/>
            <person name="de Jong J.F."/>
            <person name="Lugones L.G."/>
            <person name="Aerts A."/>
            <person name="Kothe E."/>
            <person name="Stajich J.E."/>
            <person name="de Vries R.P."/>
            <person name="Record E."/>
            <person name="Levasseur A."/>
            <person name="Baker S.E."/>
            <person name="Bartholomew K.A."/>
            <person name="Coutinho P.M."/>
            <person name="Erdmann S."/>
            <person name="Fowler T.J."/>
            <person name="Gathman A.C."/>
            <person name="Lombard V."/>
            <person name="Henrissat B."/>
            <person name="Knabe N."/>
            <person name="Kuees U."/>
            <person name="Lilly W.W."/>
            <person name="Lindquist E."/>
            <person name="Lucas S."/>
            <person name="Magnuson J.K."/>
            <person name="Piumi F."/>
            <person name="Raudaskoski M."/>
            <person name="Salamov A."/>
            <person name="Schmutz J."/>
            <person name="Schwarze F.W.M.R."/>
            <person name="vanKuyk P.A."/>
            <person name="Horton J.S."/>
            <person name="Grigoriev I.V."/>
            <person name="Woesten H.A.B."/>
        </authorList>
    </citation>
    <scope>NUCLEOTIDE SEQUENCE [LARGE SCALE GENOMIC DNA]</scope>
    <source>
        <strain evidence="8">H4-8 / FGSC 9210</strain>
    </source>
</reference>
<proteinExistence type="predicted"/>
<feature type="domain" description="C2H2-type" evidence="6">
    <location>
        <begin position="350"/>
        <end position="379"/>
    </location>
</feature>
<dbReference type="OrthoDB" id="3437960at2759"/>
<evidence type="ECO:0000256" key="3">
    <source>
        <dbReference type="ARBA" id="ARBA00022833"/>
    </source>
</evidence>
<accession>D8QI62</accession>
<evidence type="ECO:0000313" key="8">
    <source>
        <dbReference type="Proteomes" id="UP000007431"/>
    </source>
</evidence>
<dbReference type="VEuPathDB" id="FungiDB:SCHCODRAFT_02519062"/>
<dbReference type="GO" id="GO:0008270">
    <property type="term" value="F:zinc ion binding"/>
    <property type="evidence" value="ECO:0007669"/>
    <property type="project" value="UniProtKB-KW"/>
</dbReference>
<feature type="non-terminal residue" evidence="7">
    <location>
        <position position="411"/>
    </location>
</feature>
<evidence type="ECO:0000256" key="2">
    <source>
        <dbReference type="ARBA" id="ARBA00022771"/>
    </source>
</evidence>
<dbReference type="InterPro" id="IPR013087">
    <property type="entry name" value="Znf_C2H2_type"/>
</dbReference>
<evidence type="ECO:0000313" key="7">
    <source>
        <dbReference type="EMBL" id="EFI92351.1"/>
    </source>
</evidence>
<dbReference type="RefSeq" id="XP_003027254.1">
    <property type="nucleotide sequence ID" value="XM_003027208.1"/>
</dbReference>
<dbReference type="InParanoid" id="D8QI62"/>
<keyword evidence="8" id="KW-1185">Reference proteome</keyword>
<feature type="region of interest" description="Disordered" evidence="5">
    <location>
        <begin position="281"/>
        <end position="349"/>
    </location>
</feature>
<dbReference type="InterPro" id="IPR036236">
    <property type="entry name" value="Znf_C2H2_sf"/>
</dbReference>
<dbReference type="HOGENOM" id="CLU_669312_0_0_1"/>
<evidence type="ECO:0000256" key="1">
    <source>
        <dbReference type="ARBA" id="ARBA00022723"/>
    </source>
</evidence>
<feature type="compositionally biased region" description="Low complexity" evidence="5">
    <location>
        <begin position="281"/>
        <end position="314"/>
    </location>
</feature>
<dbReference type="Proteomes" id="UP000007431">
    <property type="component" value="Unassembled WGS sequence"/>
</dbReference>
<evidence type="ECO:0000256" key="4">
    <source>
        <dbReference type="PROSITE-ProRule" id="PRU00042"/>
    </source>
</evidence>
<dbReference type="OMA" id="QHISTWR"/>
<dbReference type="PROSITE" id="PS00028">
    <property type="entry name" value="ZINC_FINGER_C2H2_1"/>
    <property type="match status" value="1"/>
</dbReference>